<dbReference type="Pfam" id="PF01687">
    <property type="entry name" value="Flavokinase"/>
    <property type="match status" value="1"/>
</dbReference>
<keyword evidence="8" id="KW-0288">FMN</keyword>
<evidence type="ECO:0000313" key="17">
    <source>
        <dbReference type="EMBL" id="VFU17877.1"/>
    </source>
</evidence>
<evidence type="ECO:0000256" key="11">
    <source>
        <dbReference type="ARBA" id="ARBA00022741"/>
    </source>
</evidence>
<dbReference type="GO" id="GO:0005524">
    <property type="term" value="F:ATP binding"/>
    <property type="evidence" value="ECO:0007669"/>
    <property type="project" value="UniProtKB-KW"/>
</dbReference>
<dbReference type="Gene3D" id="2.40.30.30">
    <property type="entry name" value="Riboflavin kinase-like"/>
    <property type="match status" value="1"/>
</dbReference>
<dbReference type="EMBL" id="CAADRN010000312">
    <property type="protein sequence ID" value="VFU17877.1"/>
    <property type="molecule type" value="Genomic_DNA"/>
</dbReference>
<evidence type="ECO:0000256" key="10">
    <source>
        <dbReference type="ARBA" id="ARBA00022695"/>
    </source>
</evidence>
<dbReference type="CDD" id="cd02064">
    <property type="entry name" value="FAD_synthetase_N"/>
    <property type="match status" value="1"/>
</dbReference>
<dbReference type="FunFam" id="2.40.30.30:FF:000003">
    <property type="entry name" value="Riboflavin biosynthesis protein"/>
    <property type="match status" value="1"/>
</dbReference>
<keyword evidence="9 17" id="KW-0808">Transferase</keyword>
<dbReference type="InterPro" id="IPR015864">
    <property type="entry name" value="FAD_synthase"/>
</dbReference>
<dbReference type="PANTHER" id="PTHR22749:SF6">
    <property type="entry name" value="RIBOFLAVIN KINASE"/>
    <property type="match status" value="1"/>
</dbReference>
<evidence type="ECO:0000256" key="2">
    <source>
        <dbReference type="ARBA" id="ARBA00005201"/>
    </source>
</evidence>
<dbReference type="Pfam" id="PF06574">
    <property type="entry name" value="FAD_syn"/>
    <property type="match status" value="1"/>
</dbReference>
<dbReference type="AlphaFoldDB" id="A0A485M7B4"/>
<evidence type="ECO:0000256" key="15">
    <source>
        <dbReference type="ARBA" id="ARBA00023268"/>
    </source>
</evidence>
<dbReference type="InterPro" id="IPR023468">
    <property type="entry name" value="Riboflavin_kinase"/>
</dbReference>
<comment type="pathway">
    <text evidence="2">Cofactor biosynthesis; FMN biosynthesis; FMN from riboflavin (ATP route): step 1/1.</text>
</comment>
<dbReference type="NCBIfam" id="NF004162">
    <property type="entry name" value="PRK05627.1-5"/>
    <property type="match status" value="1"/>
</dbReference>
<dbReference type="InterPro" id="IPR015865">
    <property type="entry name" value="Riboflavin_kinase_bac/euk"/>
</dbReference>
<sequence length="312" mass="34700">MYLYQHWHNLKDKHKNLVVGLGNFDGLHLGHQKLISEVVTMADQLRGTTSIFTFHPHPLTVLNPDNSPPLLLSQESKQKLMAGLGIDLLLMVPFDLAFAGMSPTDFIRNVLHGGLGASVVVVGYNYTFGYRGRGTPELLQSLSKTYGYQVKVIPPIMVDGKIVSSTLIRSLLLKGEVAEAAKFLGYYPFVEGLVVTGDQRGSSLLGFPTANIDINDSVLVPANGVYLAKAQIHGESYLGLANIGVKPTFQVKKRNIEVHILDFCQNLYGESVKVSFIHKIREERRFQTPSELIKQIERDILEARVTWSKIKE</sequence>
<dbReference type="InterPro" id="IPR002606">
    <property type="entry name" value="Riboflavin_kinase_bac"/>
</dbReference>
<keyword evidence="15" id="KW-0511">Multifunctional enzyme</keyword>
<evidence type="ECO:0000256" key="13">
    <source>
        <dbReference type="ARBA" id="ARBA00022827"/>
    </source>
</evidence>
<gene>
    <name evidence="17" type="primary">RibF</name>
    <name evidence="17" type="ORF">SCFA_380007</name>
</gene>
<dbReference type="PIRSF" id="PIRSF004491">
    <property type="entry name" value="FAD_Synth"/>
    <property type="match status" value="1"/>
</dbReference>
<comment type="similarity">
    <text evidence="3">Belongs to the RibF family.</text>
</comment>
<dbReference type="EC" id="2.7.7.2" evidence="5"/>
<keyword evidence="14" id="KW-0067">ATP-binding</keyword>
<dbReference type="GO" id="GO:0008531">
    <property type="term" value="F:riboflavin kinase activity"/>
    <property type="evidence" value="ECO:0007669"/>
    <property type="project" value="UniProtKB-EC"/>
</dbReference>
<dbReference type="InterPro" id="IPR014729">
    <property type="entry name" value="Rossmann-like_a/b/a_fold"/>
</dbReference>
<dbReference type="GO" id="GO:0009231">
    <property type="term" value="P:riboflavin biosynthetic process"/>
    <property type="evidence" value="ECO:0007669"/>
    <property type="project" value="InterPro"/>
</dbReference>
<keyword evidence="13" id="KW-0274">FAD</keyword>
<dbReference type="FunFam" id="3.40.50.620:FF:000021">
    <property type="entry name" value="Riboflavin biosynthesis protein"/>
    <property type="match status" value="1"/>
</dbReference>
<dbReference type="UniPathway" id="UPA00276">
    <property type="reaction ID" value="UER00406"/>
</dbReference>
<evidence type="ECO:0000256" key="6">
    <source>
        <dbReference type="ARBA" id="ARBA00018483"/>
    </source>
</evidence>
<dbReference type="SUPFAM" id="SSF82114">
    <property type="entry name" value="Riboflavin kinase-like"/>
    <property type="match status" value="1"/>
</dbReference>
<evidence type="ECO:0000256" key="12">
    <source>
        <dbReference type="ARBA" id="ARBA00022777"/>
    </source>
</evidence>
<evidence type="ECO:0000256" key="3">
    <source>
        <dbReference type="ARBA" id="ARBA00010214"/>
    </source>
</evidence>
<dbReference type="EC" id="2.7.1.26" evidence="4"/>
<evidence type="ECO:0000256" key="4">
    <source>
        <dbReference type="ARBA" id="ARBA00012105"/>
    </source>
</evidence>
<keyword evidence="11" id="KW-0547">Nucleotide-binding</keyword>
<feature type="domain" description="Riboflavin kinase" evidence="16">
    <location>
        <begin position="183"/>
        <end position="308"/>
    </location>
</feature>
<dbReference type="SMART" id="SM00904">
    <property type="entry name" value="Flavokinase"/>
    <property type="match status" value="1"/>
</dbReference>
<evidence type="ECO:0000256" key="7">
    <source>
        <dbReference type="ARBA" id="ARBA00022630"/>
    </source>
</evidence>
<dbReference type="NCBIfam" id="NF004160">
    <property type="entry name" value="PRK05627.1-3"/>
    <property type="match status" value="1"/>
</dbReference>
<keyword evidence="12" id="KW-0418">Kinase</keyword>
<dbReference type="GO" id="GO:0006747">
    <property type="term" value="P:FAD biosynthetic process"/>
    <property type="evidence" value="ECO:0007669"/>
    <property type="project" value="UniProtKB-UniPathway"/>
</dbReference>
<dbReference type="InterPro" id="IPR023465">
    <property type="entry name" value="Riboflavin_kinase_dom_sf"/>
</dbReference>
<name>A0A485M7B4_9ZZZZ</name>
<evidence type="ECO:0000256" key="5">
    <source>
        <dbReference type="ARBA" id="ARBA00012393"/>
    </source>
</evidence>
<evidence type="ECO:0000256" key="1">
    <source>
        <dbReference type="ARBA" id="ARBA00004726"/>
    </source>
</evidence>
<comment type="pathway">
    <text evidence="1">Cofactor biosynthesis; FAD biosynthesis; FAD from FMN: step 1/1.</text>
</comment>
<evidence type="ECO:0000256" key="14">
    <source>
        <dbReference type="ARBA" id="ARBA00022840"/>
    </source>
</evidence>
<proteinExistence type="inferred from homology"/>
<keyword evidence="7" id="KW-0285">Flavoprotein</keyword>
<evidence type="ECO:0000256" key="8">
    <source>
        <dbReference type="ARBA" id="ARBA00022643"/>
    </source>
</evidence>
<dbReference type="NCBIfam" id="TIGR00083">
    <property type="entry name" value="ribF"/>
    <property type="match status" value="1"/>
</dbReference>
<organism evidence="17">
    <name type="scientific">anaerobic digester metagenome</name>
    <dbReference type="NCBI Taxonomy" id="1263854"/>
    <lineage>
        <taxon>unclassified sequences</taxon>
        <taxon>metagenomes</taxon>
        <taxon>ecological metagenomes</taxon>
    </lineage>
</organism>
<evidence type="ECO:0000256" key="9">
    <source>
        <dbReference type="ARBA" id="ARBA00022679"/>
    </source>
</evidence>
<reference evidence="17" key="1">
    <citation type="submission" date="2019-03" db="EMBL/GenBank/DDBJ databases">
        <authorList>
            <person name="Hao L."/>
        </authorList>
    </citation>
    <scope>NUCLEOTIDE SEQUENCE</scope>
</reference>
<accession>A0A485M7B4</accession>
<dbReference type="GO" id="GO:0003919">
    <property type="term" value="F:FMN adenylyltransferase activity"/>
    <property type="evidence" value="ECO:0007669"/>
    <property type="project" value="UniProtKB-EC"/>
</dbReference>
<dbReference type="UniPathway" id="UPA00277">
    <property type="reaction ID" value="UER00407"/>
</dbReference>
<dbReference type="SUPFAM" id="SSF52374">
    <property type="entry name" value="Nucleotidylyl transferase"/>
    <property type="match status" value="1"/>
</dbReference>
<dbReference type="Gene3D" id="3.40.50.620">
    <property type="entry name" value="HUPs"/>
    <property type="match status" value="1"/>
</dbReference>
<dbReference type="PANTHER" id="PTHR22749">
    <property type="entry name" value="RIBOFLAVIN KINASE/FMN ADENYLYLTRANSFERASE"/>
    <property type="match status" value="1"/>
</dbReference>
<protein>
    <recommendedName>
        <fullName evidence="6">Bifunctional riboflavin kinase/FMN adenylyltransferase</fullName>
        <ecNumber evidence="4">2.7.1.26</ecNumber>
        <ecNumber evidence="5">2.7.7.2</ecNumber>
    </recommendedName>
</protein>
<dbReference type="GO" id="GO:0009398">
    <property type="term" value="P:FMN biosynthetic process"/>
    <property type="evidence" value="ECO:0007669"/>
    <property type="project" value="UniProtKB-UniPathway"/>
</dbReference>
<evidence type="ECO:0000259" key="16">
    <source>
        <dbReference type="SMART" id="SM00904"/>
    </source>
</evidence>
<keyword evidence="10 17" id="KW-0548">Nucleotidyltransferase</keyword>